<evidence type="ECO:0008006" key="4">
    <source>
        <dbReference type="Google" id="ProtNLM"/>
    </source>
</evidence>
<feature type="compositionally biased region" description="Low complexity" evidence="1">
    <location>
        <begin position="13"/>
        <end position="41"/>
    </location>
</feature>
<evidence type="ECO:0000313" key="3">
    <source>
        <dbReference type="Proteomes" id="UP001595824"/>
    </source>
</evidence>
<protein>
    <recommendedName>
        <fullName evidence="4">Acyl-CoA dehydrogenase</fullName>
    </recommendedName>
</protein>
<organism evidence="2 3">
    <name type="scientific">Streptomyces andamanensis</name>
    <dbReference type="NCBI Taxonomy" id="1565035"/>
    <lineage>
        <taxon>Bacteria</taxon>
        <taxon>Bacillati</taxon>
        <taxon>Actinomycetota</taxon>
        <taxon>Actinomycetes</taxon>
        <taxon>Kitasatosporales</taxon>
        <taxon>Streptomycetaceae</taxon>
        <taxon>Streptomyces</taxon>
    </lineage>
</organism>
<name>A0ABV8TJC0_9ACTN</name>
<accession>A0ABV8TJC0</accession>
<feature type="compositionally biased region" description="Pro residues" evidence="1">
    <location>
        <begin position="1"/>
        <end position="12"/>
    </location>
</feature>
<dbReference type="EMBL" id="JBHSDP010000024">
    <property type="protein sequence ID" value="MFC4330732.1"/>
    <property type="molecule type" value="Genomic_DNA"/>
</dbReference>
<reference evidence="3" key="1">
    <citation type="journal article" date="2019" name="Int. J. Syst. Evol. Microbiol.">
        <title>The Global Catalogue of Microorganisms (GCM) 10K type strain sequencing project: providing services to taxonomists for standard genome sequencing and annotation.</title>
        <authorList>
            <consortium name="The Broad Institute Genomics Platform"/>
            <consortium name="The Broad Institute Genome Sequencing Center for Infectious Disease"/>
            <person name="Wu L."/>
            <person name="Ma J."/>
        </authorList>
    </citation>
    <scope>NUCLEOTIDE SEQUENCE [LARGE SCALE GENOMIC DNA]</scope>
    <source>
        <strain evidence="3">PCU 347</strain>
    </source>
</reference>
<proteinExistence type="predicted"/>
<dbReference type="RefSeq" id="WP_381741748.1">
    <property type="nucleotide sequence ID" value="NZ_JBHSDP010000024.1"/>
</dbReference>
<feature type="region of interest" description="Disordered" evidence="1">
    <location>
        <begin position="1"/>
        <end position="45"/>
    </location>
</feature>
<evidence type="ECO:0000256" key="1">
    <source>
        <dbReference type="SAM" id="MobiDB-lite"/>
    </source>
</evidence>
<gene>
    <name evidence="2" type="ORF">ACFPC0_23695</name>
</gene>
<comment type="caution">
    <text evidence="2">The sequence shown here is derived from an EMBL/GenBank/DDBJ whole genome shotgun (WGS) entry which is preliminary data.</text>
</comment>
<sequence>MPLTRPGPPTPPASVAGAPNGARRPPVRGAAPPPARAGTAPPDEPVLRALRWEALLGDPDDPANPYGRAALAAAGGADLPRPDPAWGPLPPGAGALGYDEPAGQLVRVLRPLLRRDAALAHDWVIRPLLTGAPRGTAEPPAAAGHRARLAELLAPAALTAATGDLLRTTARHVAALGSGRPGARQWQPVLAAVFADLLACESLTAVALRALDTADGGGDVLPAATGYVVPRLVGGLLGDLELVLNDSLSGPAATEREALARQSAIRTAARVDRTAVASGRARLIRLLPRLADASEQPGHPAPRELFRLGAPVGPGPGPHGADAYDGAYDHAYGGGHGPVPPAPDAAALATVLPGAAGRPDRAGDTPARTALTRFARRLATEQRALRGPSRSAAATASDPAARALADRQALLLLAAAVLGVQEAAAEGHGGFLGGCDWALLALERVVRRLGVPLPGDAPDPVGALWTELTERIRAGVDCDVYGTRLLW</sequence>
<evidence type="ECO:0000313" key="2">
    <source>
        <dbReference type="EMBL" id="MFC4330732.1"/>
    </source>
</evidence>
<keyword evidence="3" id="KW-1185">Reference proteome</keyword>
<dbReference type="Proteomes" id="UP001595824">
    <property type="component" value="Unassembled WGS sequence"/>
</dbReference>